<comment type="catalytic activity">
    <reaction evidence="1">
        <text>2 a phenolic donor + H2O2 = 2 a phenolic radical donor + 2 H2O</text>
        <dbReference type="Rhea" id="RHEA:56136"/>
        <dbReference type="ChEBI" id="CHEBI:15377"/>
        <dbReference type="ChEBI" id="CHEBI:16240"/>
        <dbReference type="ChEBI" id="CHEBI:139520"/>
        <dbReference type="ChEBI" id="CHEBI:139521"/>
        <dbReference type="EC" id="1.11.1.7"/>
    </reaction>
</comment>
<dbReference type="GO" id="GO:0046872">
    <property type="term" value="F:metal ion binding"/>
    <property type="evidence" value="ECO:0007669"/>
    <property type="project" value="UniProtKB-KW"/>
</dbReference>
<keyword evidence="5 10" id="KW-0479">Metal-binding</keyword>
<feature type="binding site" evidence="10">
    <location>
        <position position="342"/>
    </location>
    <ligand>
        <name>Ca(2+)</name>
        <dbReference type="ChEBI" id="CHEBI:29108"/>
        <label>1</label>
    </ligand>
</feature>
<proteinExistence type="inferred from homology"/>
<comment type="cofactor">
    <cofactor evidence="10">
        <name>heme b</name>
        <dbReference type="ChEBI" id="CHEBI:60344"/>
    </cofactor>
    <text evidence="10">Binds 1 heme b (iron(II)-protoporphyrin IX) group per subunit.</text>
</comment>
<feature type="compositionally biased region" description="Basic and acidic residues" evidence="12">
    <location>
        <begin position="1"/>
        <end position="28"/>
    </location>
</feature>
<evidence type="ECO:0000256" key="11">
    <source>
        <dbReference type="RuleBase" id="RU004241"/>
    </source>
</evidence>
<organism evidence="15 16">
    <name type="scientific">Actinidia rufa</name>
    <dbReference type="NCBI Taxonomy" id="165716"/>
    <lineage>
        <taxon>Eukaryota</taxon>
        <taxon>Viridiplantae</taxon>
        <taxon>Streptophyta</taxon>
        <taxon>Embryophyta</taxon>
        <taxon>Tracheophyta</taxon>
        <taxon>Spermatophyta</taxon>
        <taxon>Magnoliopsida</taxon>
        <taxon>eudicotyledons</taxon>
        <taxon>Gunneridae</taxon>
        <taxon>Pentapetalae</taxon>
        <taxon>asterids</taxon>
        <taxon>Ericales</taxon>
        <taxon>Actinidiaceae</taxon>
        <taxon>Actinidia</taxon>
    </lineage>
</organism>
<evidence type="ECO:0000256" key="1">
    <source>
        <dbReference type="ARBA" id="ARBA00000189"/>
    </source>
</evidence>
<dbReference type="GO" id="GO:0006979">
    <property type="term" value="P:response to oxidative stress"/>
    <property type="evidence" value="ECO:0007669"/>
    <property type="project" value="InterPro"/>
</dbReference>
<dbReference type="PRINTS" id="PR00458">
    <property type="entry name" value="PEROXIDASE"/>
</dbReference>
<gene>
    <name evidence="15" type="ORF">Acr_11g0000550</name>
</gene>
<feature type="binding site" evidence="10">
    <location>
        <position position="330"/>
    </location>
    <ligand>
        <name>Ca(2+)</name>
        <dbReference type="ChEBI" id="CHEBI:29108"/>
        <label>1</label>
    </ligand>
</feature>
<name>A0A7J0FC08_9ERIC</name>
<keyword evidence="13" id="KW-0812">Transmembrane</keyword>
<keyword evidence="13" id="KW-0472">Membrane</keyword>
<evidence type="ECO:0000256" key="9">
    <source>
        <dbReference type="PIRSR" id="PIRSR600823-2"/>
    </source>
</evidence>
<keyword evidence="8 10" id="KW-0408">Iron</keyword>
<feature type="transmembrane region" description="Helical" evidence="13">
    <location>
        <begin position="302"/>
        <end position="325"/>
    </location>
</feature>
<evidence type="ECO:0000256" key="5">
    <source>
        <dbReference type="ARBA" id="ARBA00022723"/>
    </source>
</evidence>
<dbReference type="Gene3D" id="1.10.520.10">
    <property type="match status" value="1"/>
</dbReference>
<comment type="similarity">
    <text evidence="11">Belongs to the peroxidase family.</text>
</comment>
<accession>A0A7J0FC08</accession>
<evidence type="ECO:0000256" key="3">
    <source>
        <dbReference type="ARBA" id="ARBA00022559"/>
    </source>
</evidence>
<dbReference type="Pfam" id="PF00141">
    <property type="entry name" value="peroxidase"/>
    <property type="match status" value="1"/>
</dbReference>
<feature type="binding site" evidence="10">
    <location>
        <position position="328"/>
    </location>
    <ligand>
        <name>Ca(2+)</name>
        <dbReference type="ChEBI" id="CHEBI:29108"/>
        <label>1</label>
    </ligand>
</feature>
<evidence type="ECO:0000256" key="13">
    <source>
        <dbReference type="SAM" id="Phobius"/>
    </source>
</evidence>
<keyword evidence="4" id="KW-0349">Heme</keyword>
<evidence type="ECO:0000256" key="6">
    <source>
        <dbReference type="ARBA" id="ARBA00022729"/>
    </source>
</evidence>
<keyword evidence="15" id="KW-0430">Lectin</keyword>
<keyword evidence="13" id="KW-1133">Transmembrane helix</keyword>
<dbReference type="InterPro" id="IPR036426">
    <property type="entry name" value="Bulb-type_lectin_dom_sf"/>
</dbReference>
<keyword evidence="6" id="KW-0732">Signal</keyword>
<dbReference type="Proteomes" id="UP000585474">
    <property type="component" value="Unassembled WGS sequence"/>
</dbReference>
<dbReference type="PROSITE" id="PS50873">
    <property type="entry name" value="PEROXIDASE_4"/>
    <property type="match status" value="1"/>
</dbReference>
<dbReference type="SUPFAM" id="SSF51110">
    <property type="entry name" value="alpha-D-mannose-specific plant lectins"/>
    <property type="match status" value="1"/>
</dbReference>
<dbReference type="PANTHER" id="PTHR31388:SF247">
    <property type="entry name" value="PEROXIDASE"/>
    <property type="match status" value="1"/>
</dbReference>
<comment type="caution">
    <text evidence="15">The sequence shown here is derived from an EMBL/GenBank/DDBJ whole genome shotgun (WGS) entry which is preliminary data.</text>
</comment>
<evidence type="ECO:0000256" key="7">
    <source>
        <dbReference type="ARBA" id="ARBA00023002"/>
    </source>
</evidence>
<dbReference type="EC" id="1.11.1.7" evidence="2"/>
<dbReference type="OrthoDB" id="740822at2759"/>
<evidence type="ECO:0000256" key="4">
    <source>
        <dbReference type="ARBA" id="ARBA00022617"/>
    </source>
</evidence>
<dbReference type="GO" id="GO:0140825">
    <property type="term" value="F:lactoperoxidase activity"/>
    <property type="evidence" value="ECO:0007669"/>
    <property type="project" value="UniProtKB-EC"/>
</dbReference>
<evidence type="ECO:0000256" key="8">
    <source>
        <dbReference type="ARBA" id="ARBA00023004"/>
    </source>
</evidence>
<keyword evidence="16" id="KW-1185">Reference proteome</keyword>
<evidence type="ECO:0000256" key="12">
    <source>
        <dbReference type="SAM" id="MobiDB-lite"/>
    </source>
</evidence>
<sequence length="463" mass="51037">MCARADSKRRSSIERSERTRRMENRDFSTRPPNSDCEPMLMQRLHLLRSGNLALVDAFDQIKWQSFNFPTNIMLWGQRLNVKTRLTSFPTNSTSFFSFEIQHDKIALYLNSGKSKYSYWEFKPSDNRNITFIQVGNKGLNLFGDQYTKIARIPMPRLEPLRFLALGNETGNLGLYYYSPDNAKFEASFLAINTTCDLPSACKPYGICTLSDVCSCIRFITRDGMNSGCSNGTSEKFCGKKHAEMVELAGVTSVLKAPPVEECFLYGLVRGVKQVGWGSGLSYMVKVPKAGGQHGKSSGLKKWVLVVVGVVDGLIIVLVLGLIYYLGCDASVLLDDTENFIGEKTARANINSIRGFSIIDTIKSQVETLCPGVVSCADILAVAARDSVVTLGGPSWTVQLGRRDSTIANLSAANRDLPTPVMNLSALTTLFSNKGFSAKEMVALTGAHHNRPSKVLNLPKPHLQ</sequence>
<dbReference type="InterPro" id="IPR002016">
    <property type="entry name" value="Haem_peroxidase"/>
</dbReference>
<evidence type="ECO:0000259" key="14">
    <source>
        <dbReference type="PROSITE" id="PS50873"/>
    </source>
</evidence>
<feature type="domain" description="Plant heme peroxidase family profile" evidence="14">
    <location>
        <begin position="326"/>
        <end position="447"/>
    </location>
</feature>
<dbReference type="InterPro" id="IPR000823">
    <property type="entry name" value="Peroxidase_pln"/>
</dbReference>
<feature type="region of interest" description="Disordered" evidence="12">
    <location>
        <begin position="1"/>
        <end position="34"/>
    </location>
</feature>
<keyword evidence="3" id="KW-0575">Peroxidase</keyword>
<dbReference type="InterPro" id="IPR010255">
    <property type="entry name" value="Haem_peroxidase_sf"/>
</dbReference>
<evidence type="ECO:0000256" key="2">
    <source>
        <dbReference type="ARBA" id="ARBA00012313"/>
    </source>
</evidence>
<evidence type="ECO:0000313" key="15">
    <source>
        <dbReference type="EMBL" id="GFY95749.1"/>
    </source>
</evidence>
<reference evidence="15 16" key="1">
    <citation type="submission" date="2019-07" db="EMBL/GenBank/DDBJ databases">
        <title>De Novo Assembly of kiwifruit Actinidia rufa.</title>
        <authorList>
            <person name="Sugita-Konishi S."/>
            <person name="Sato K."/>
            <person name="Mori E."/>
            <person name="Abe Y."/>
            <person name="Kisaki G."/>
            <person name="Hamano K."/>
            <person name="Suezawa K."/>
            <person name="Otani M."/>
            <person name="Fukuda T."/>
            <person name="Manabe T."/>
            <person name="Gomi K."/>
            <person name="Tabuchi M."/>
            <person name="Akimitsu K."/>
            <person name="Kataoka I."/>
        </authorList>
    </citation>
    <scope>NUCLEOTIDE SEQUENCE [LARGE SCALE GENOMIC DNA]</scope>
    <source>
        <strain evidence="16">cv. Fuchu</strain>
    </source>
</reference>
<evidence type="ECO:0000256" key="10">
    <source>
        <dbReference type="PIRSR" id="PIRSR600823-3"/>
    </source>
</evidence>
<dbReference type="AlphaFoldDB" id="A0A7J0FC08"/>
<feature type="binding site" description="axial binding residue" evidence="10">
    <location>
        <position position="447"/>
    </location>
    <ligand>
        <name>heme b</name>
        <dbReference type="ChEBI" id="CHEBI:60344"/>
    </ligand>
    <ligandPart>
        <name>Fe</name>
        <dbReference type="ChEBI" id="CHEBI:18248"/>
    </ligandPart>
</feature>
<keyword evidence="10" id="KW-0106">Calcium</keyword>
<dbReference type="PRINTS" id="PR00461">
    <property type="entry name" value="PLPEROXIDASE"/>
</dbReference>
<protein>
    <recommendedName>
        <fullName evidence="2">peroxidase</fullName>
        <ecNumber evidence="2">1.11.1.7</ecNumber>
    </recommendedName>
</protein>
<dbReference type="EMBL" id="BJWL01000011">
    <property type="protein sequence ID" value="GFY95749.1"/>
    <property type="molecule type" value="Genomic_DNA"/>
</dbReference>
<keyword evidence="7" id="KW-0560">Oxidoreductase</keyword>
<dbReference type="SUPFAM" id="SSF48113">
    <property type="entry name" value="Heme-dependent peroxidases"/>
    <property type="match status" value="1"/>
</dbReference>
<feature type="binding site" evidence="9">
    <location>
        <position position="417"/>
    </location>
    <ligand>
        <name>substrate</name>
    </ligand>
</feature>
<dbReference type="PANTHER" id="PTHR31388">
    <property type="entry name" value="PEROXIDASE 72-RELATED"/>
    <property type="match status" value="1"/>
</dbReference>
<feature type="binding site" evidence="10">
    <location>
        <position position="326"/>
    </location>
    <ligand>
        <name>Ca(2+)</name>
        <dbReference type="ChEBI" id="CHEBI:29108"/>
        <label>1</label>
    </ligand>
</feature>
<dbReference type="GO" id="GO:0020037">
    <property type="term" value="F:heme binding"/>
    <property type="evidence" value="ECO:0007669"/>
    <property type="project" value="InterPro"/>
</dbReference>
<evidence type="ECO:0000313" key="16">
    <source>
        <dbReference type="Proteomes" id="UP000585474"/>
    </source>
</evidence>
<dbReference type="GO" id="GO:0030246">
    <property type="term" value="F:carbohydrate binding"/>
    <property type="evidence" value="ECO:0007669"/>
    <property type="project" value="UniProtKB-KW"/>
</dbReference>
<comment type="cofactor">
    <cofactor evidence="10">
        <name>Ca(2+)</name>
        <dbReference type="ChEBI" id="CHEBI:29108"/>
    </cofactor>
    <text evidence="10">Binds 2 calcium ions per subunit.</text>
</comment>